<dbReference type="Gene3D" id="3.40.50.150">
    <property type="entry name" value="Vaccinia Virus protein VP39"/>
    <property type="match status" value="1"/>
</dbReference>
<evidence type="ECO:0000256" key="7">
    <source>
        <dbReference type="ARBA" id="ARBA00022679"/>
    </source>
</evidence>
<comment type="similarity">
    <text evidence="2">Belongs to the methyltransferase superfamily. L-isoaspartyl/D-aspartyl protein methyltransferase family.</text>
</comment>
<keyword evidence="6" id="KW-0489">Methyltransferase</keyword>
<evidence type="ECO:0000256" key="8">
    <source>
        <dbReference type="ARBA" id="ARBA00022691"/>
    </source>
</evidence>
<comment type="subcellular location">
    <subcellularLocation>
        <location evidence="1">Cytoplasm</location>
    </subcellularLocation>
</comment>
<dbReference type="RefSeq" id="WP_191256171.1">
    <property type="nucleotide sequence ID" value="NZ_BNAY01000004.1"/>
</dbReference>
<keyword evidence="5" id="KW-0963">Cytoplasm</keyword>
<evidence type="ECO:0000256" key="9">
    <source>
        <dbReference type="ARBA" id="ARBA00030757"/>
    </source>
</evidence>
<proteinExistence type="inferred from homology"/>
<evidence type="ECO:0000256" key="1">
    <source>
        <dbReference type="ARBA" id="ARBA00004496"/>
    </source>
</evidence>
<evidence type="ECO:0000256" key="10">
    <source>
        <dbReference type="ARBA" id="ARBA00031323"/>
    </source>
</evidence>
<dbReference type="CDD" id="cd02440">
    <property type="entry name" value="AdoMet_MTases"/>
    <property type="match status" value="1"/>
</dbReference>
<dbReference type="PANTHER" id="PTHR11579">
    <property type="entry name" value="PROTEIN-L-ISOASPARTATE O-METHYLTRANSFERASE"/>
    <property type="match status" value="1"/>
</dbReference>
<evidence type="ECO:0000256" key="6">
    <source>
        <dbReference type="ARBA" id="ARBA00022603"/>
    </source>
</evidence>
<protein>
    <recommendedName>
        <fullName evidence="4">Protein-L-isoaspartate O-methyltransferase</fullName>
        <ecNumber evidence="3">2.1.1.77</ecNumber>
    </recommendedName>
    <alternativeName>
        <fullName evidence="11">L-isoaspartyl protein carboxyl methyltransferase</fullName>
    </alternativeName>
    <alternativeName>
        <fullName evidence="9">Protein L-isoaspartyl methyltransferase</fullName>
    </alternativeName>
    <alternativeName>
        <fullName evidence="10">Protein-beta-aspartate methyltransferase</fullName>
    </alternativeName>
</protein>
<evidence type="ECO:0000256" key="5">
    <source>
        <dbReference type="ARBA" id="ARBA00022490"/>
    </source>
</evidence>
<keyword evidence="13" id="KW-1185">Reference proteome</keyword>
<dbReference type="InterPro" id="IPR029063">
    <property type="entry name" value="SAM-dependent_MTases_sf"/>
</dbReference>
<dbReference type="EMBL" id="BNAY01000004">
    <property type="protein sequence ID" value="GHH21397.1"/>
    <property type="molecule type" value="Genomic_DNA"/>
</dbReference>
<evidence type="ECO:0000256" key="3">
    <source>
        <dbReference type="ARBA" id="ARBA00011890"/>
    </source>
</evidence>
<dbReference type="PANTHER" id="PTHR11579:SF0">
    <property type="entry name" value="PROTEIN-L-ISOASPARTATE(D-ASPARTATE) O-METHYLTRANSFERASE"/>
    <property type="match status" value="1"/>
</dbReference>
<dbReference type="InterPro" id="IPR000682">
    <property type="entry name" value="PCMT"/>
</dbReference>
<gene>
    <name evidence="12" type="primary">pcm</name>
    <name evidence="12" type="ORF">GCM10017790_42360</name>
</gene>
<dbReference type="SUPFAM" id="SSF53335">
    <property type="entry name" value="S-adenosyl-L-methionine-dependent methyltransferases"/>
    <property type="match status" value="1"/>
</dbReference>
<dbReference type="EC" id="2.1.1.77" evidence="3"/>
<keyword evidence="8" id="KW-0949">S-adenosyl-L-methionine</keyword>
<comment type="caution">
    <text evidence="12">The sequence shown here is derived from an EMBL/GenBank/DDBJ whole genome shotgun (WGS) entry which is preliminary data.</text>
</comment>
<evidence type="ECO:0000313" key="13">
    <source>
        <dbReference type="Proteomes" id="UP000635387"/>
    </source>
</evidence>
<evidence type="ECO:0000256" key="2">
    <source>
        <dbReference type="ARBA" id="ARBA00005369"/>
    </source>
</evidence>
<sequence>MSNATRLRRRLVEHLLGEGVLHDARWITAFRTVPRHVFLPRFFVPAANGWAAIESGDDEWLARVYSPDVLVIQLDDDSGLWERARYLGAQPGTPTSSSSQPTIMAIMLEELRVADGHRVLEIGTGTGYNAALLCQRLGSGLVSTVDIDPDLVDAARKRLAEAGYAPSCAAADGADGFPAGVLYDRVICTCSVSSIPPAWLEQTVPGGLIVTTLNRPIGGGLVRIVAGEGATGQGRVLARDGRFMPLRAHRFRPSKVPEGDIVWRPTTLPMGVITEVRSRFEFFAGLQLPGVTALRDGKNTALIHPDGSWVRHRQTSRGCEVAEGGPRRLWESVELAYEEWLDLGEPWRDRFGLSLDGEDQVLWLDSPGGRTWPLCLG</sequence>
<organism evidence="12 13">
    <name type="scientific">Amycolatopsis oliviviridis</name>
    <dbReference type="NCBI Taxonomy" id="1471590"/>
    <lineage>
        <taxon>Bacteria</taxon>
        <taxon>Bacillati</taxon>
        <taxon>Actinomycetota</taxon>
        <taxon>Actinomycetes</taxon>
        <taxon>Pseudonocardiales</taxon>
        <taxon>Pseudonocardiaceae</taxon>
        <taxon>Amycolatopsis</taxon>
    </lineage>
</organism>
<dbReference type="Proteomes" id="UP000635387">
    <property type="component" value="Unassembled WGS sequence"/>
</dbReference>
<name>A0ABQ3LPA0_9PSEU</name>
<keyword evidence="7" id="KW-0808">Transferase</keyword>
<evidence type="ECO:0000256" key="11">
    <source>
        <dbReference type="ARBA" id="ARBA00031350"/>
    </source>
</evidence>
<dbReference type="Pfam" id="PF01135">
    <property type="entry name" value="PCMT"/>
    <property type="match status" value="1"/>
</dbReference>
<reference evidence="13" key="1">
    <citation type="journal article" date="2019" name="Int. J. Syst. Evol. Microbiol.">
        <title>The Global Catalogue of Microorganisms (GCM) 10K type strain sequencing project: providing services to taxonomists for standard genome sequencing and annotation.</title>
        <authorList>
            <consortium name="The Broad Institute Genomics Platform"/>
            <consortium name="The Broad Institute Genome Sequencing Center for Infectious Disease"/>
            <person name="Wu L."/>
            <person name="Ma J."/>
        </authorList>
    </citation>
    <scope>NUCLEOTIDE SEQUENCE [LARGE SCALE GENOMIC DNA]</scope>
    <source>
        <strain evidence="13">CGMCC 4.7683</strain>
    </source>
</reference>
<evidence type="ECO:0000256" key="4">
    <source>
        <dbReference type="ARBA" id="ARBA00013346"/>
    </source>
</evidence>
<accession>A0ABQ3LPA0</accession>
<evidence type="ECO:0000313" key="12">
    <source>
        <dbReference type="EMBL" id="GHH21397.1"/>
    </source>
</evidence>